<dbReference type="CDD" id="cd00037">
    <property type="entry name" value="CLECT"/>
    <property type="match status" value="1"/>
</dbReference>
<dbReference type="InterPro" id="IPR016187">
    <property type="entry name" value="CTDL_fold"/>
</dbReference>
<dbReference type="Gene3D" id="3.10.100.10">
    <property type="entry name" value="Mannose-Binding Protein A, subunit A"/>
    <property type="match status" value="1"/>
</dbReference>
<dbReference type="EMBL" id="BLXT01004371">
    <property type="protein sequence ID" value="GFO12194.1"/>
    <property type="molecule type" value="Genomic_DNA"/>
</dbReference>
<evidence type="ECO:0000256" key="1">
    <source>
        <dbReference type="SAM" id="SignalP"/>
    </source>
</evidence>
<evidence type="ECO:0000259" key="2">
    <source>
        <dbReference type="PROSITE" id="PS50041"/>
    </source>
</evidence>
<comment type="caution">
    <text evidence="3">The sequence shown here is derived from an EMBL/GenBank/DDBJ whole genome shotgun (WGS) entry which is preliminary data.</text>
</comment>
<evidence type="ECO:0000313" key="4">
    <source>
        <dbReference type="Proteomes" id="UP000735302"/>
    </source>
</evidence>
<name>A0AAV4B1E9_9GAST</name>
<dbReference type="PROSITE" id="PS50041">
    <property type="entry name" value="C_TYPE_LECTIN_2"/>
    <property type="match status" value="1"/>
</dbReference>
<protein>
    <submittedName>
        <fullName evidence="3">Collectin-10</fullName>
    </submittedName>
</protein>
<dbReference type="InterPro" id="IPR001304">
    <property type="entry name" value="C-type_lectin-like"/>
</dbReference>
<dbReference type="PANTHER" id="PTHR22801">
    <property type="entry name" value="LITHOSTATHINE"/>
    <property type="match status" value="1"/>
</dbReference>
<organism evidence="3 4">
    <name type="scientific">Plakobranchus ocellatus</name>
    <dbReference type="NCBI Taxonomy" id="259542"/>
    <lineage>
        <taxon>Eukaryota</taxon>
        <taxon>Metazoa</taxon>
        <taxon>Spiralia</taxon>
        <taxon>Lophotrochozoa</taxon>
        <taxon>Mollusca</taxon>
        <taxon>Gastropoda</taxon>
        <taxon>Heterobranchia</taxon>
        <taxon>Euthyneura</taxon>
        <taxon>Panpulmonata</taxon>
        <taxon>Sacoglossa</taxon>
        <taxon>Placobranchoidea</taxon>
        <taxon>Plakobranchidae</taxon>
        <taxon>Plakobranchus</taxon>
    </lineage>
</organism>
<dbReference type="Pfam" id="PF00059">
    <property type="entry name" value="Lectin_C"/>
    <property type="match status" value="1"/>
</dbReference>
<gene>
    <name evidence="3" type="ORF">PoB_003869900</name>
</gene>
<evidence type="ECO:0000313" key="3">
    <source>
        <dbReference type="EMBL" id="GFO12194.1"/>
    </source>
</evidence>
<dbReference type="Proteomes" id="UP000735302">
    <property type="component" value="Unassembled WGS sequence"/>
</dbReference>
<feature type="chain" id="PRO_5043472656" evidence="1">
    <location>
        <begin position="18"/>
        <end position="178"/>
    </location>
</feature>
<dbReference type="InterPro" id="IPR050801">
    <property type="entry name" value="Ca-Dep_Lectins_ImmuneDev"/>
</dbReference>
<keyword evidence="1" id="KW-0732">Signal</keyword>
<feature type="signal peptide" evidence="1">
    <location>
        <begin position="1"/>
        <end position="17"/>
    </location>
</feature>
<dbReference type="SUPFAM" id="SSF56436">
    <property type="entry name" value="C-type lectin-like"/>
    <property type="match status" value="1"/>
</dbReference>
<accession>A0AAV4B1E9</accession>
<dbReference type="AlphaFoldDB" id="A0AAV4B1E9"/>
<proteinExistence type="predicted"/>
<dbReference type="InterPro" id="IPR016186">
    <property type="entry name" value="C-type_lectin-like/link_sf"/>
</dbReference>
<dbReference type="SMART" id="SM00034">
    <property type="entry name" value="CLECT"/>
    <property type="match status" value="1"/>
</dbReference>
<keyword evidence="4" id="KW-1185">Reference proteome</keyword>
<feature type="domain" description="C-type lectin" evidence="2">
    <location>
        <begin position="39"/>
        <end position="166"/>
    </location>
</feature>
<sequence length="178" mass="20796">MLAFVIITAIFVCHAYAGPVEDVCPPRLVQEGTKYLKVHGGKCFKFFVRPECKRQYWEAQRECEKHKGNLAMPKTEEMNQFLVDALASFNVDEEIFIGLDDLEEEHVFKWKDGTRLIVANFYDNFGFGAGIFRDHWAKGKHCVSLDPDMNVWKDVECRRELWQMLRGFKARGLFVCEY</sequence>
<dbReference type="PANTHER" id="PTHR22801:SF63">
    <property type="entry name" value="C-TYPE LECTIN DOMAIN-CONTAINING PROTEIN"/>
    <property type="match status" value="1"/>
</dbReference>
<reference evidence="3 4" key="1">
    <citation type="journal article" date="2021" name="Elife">
        <title>Chloroplast acquisition without the gene transfer in kleptoplastic sea slugs, Plakobranchus ocellatus.</title>
        <authorList>
            <person name="Maeda T."/>
            <person name="Takahashi S."/>
            <person name="Yoshida T."/>
            <person name="Shimamura S."/>
            <person name="Takaki Y."/>
            <person name="Nagai Y."/>
            <person name="Toyoda A."/>
            <person name="Suzuki Y."/>
            <person name="Arimoto A."/>
            <person name="Ishii H."/>
            <person name="Satoh N."/>
            <person name="Nishiyama T."/>
            <person name="Hasebe M."/>
            <person name="Maruyama T."/>
            <person name="Minagawa J."/>
            <person name="Obokata J."/>
            <person name="Shigenobu S."/>
        </authorList>
    </citation>
    <scope>NUCLEOTIDE SEQUENCE [LARGE SCALE GENOMIC DNA]</scope>
</reference>